<organism evidence="11 14">
    <name type="scientific">Sarcoptes scabiei</name>
    <name type="common">Itch mite</name>
    <name type="synonym">Acarus scabiei</name>
    <dbReference type="NCBI Taxonomy" id="52283"/>
    <lineage>
        <taxon>Eukaryota</taxon>
        <taxon>Metazoa</taxon>
        <taxon>Ecdysozoa</taxon>
        <taxon>Arthropoda</taxon>
        <taxon>Chelicerata</taxon>
        <taxon>Arachnida</taxon>
        <taxon>Acari</taxon>
        <taxon>Acariformes</taxon>
        <taxon>Sarcoptiformes</taxon>
        <taxon>Astigmata</taxon>
        <taxon>Psoroptidia</taxon>
        <taxon>Sarcoptoidea</taxon>
        <taxon>Sarcoptidae</taxon>
        <taxon>Sarcoptinae</taxon>
        <taxon>Sarcoptes</taxon>
    </lineage>
</organism>
<evidence type="ECO:0000313" key="14">
    <source>
        <dbReference type="Proteomes" id="UP000616769"/>
    </source>
</evidence>
<dbReference type="EMBL" id="JXLN01008777">
    <property type="protein sequence ID" value="KPM04442.1"/>
    <property type="molecule type" value="Genomic_DNA"/>
</dbReference>
<evidence type="ECO:0000256" key="7">
    <source>
        <dbReference type="RuleBase" id="RU003671"/>
    </source>
</evidence>
<keyword evidence="13" id="KW-1185">Reference proteome</keyword>
<proteinExistence type="inferred from homology"/>
<dbReference type="AlphaFoldDB" id="A0A131ZZY9"/>
<evidence type="ECO:0000313" key="10">
    <source>
        <dbReference type="EMBL" id="KAF7488864.1"/>
    </source>
</evidence>
<dbReference type="Proteomes" id="UP000616769">
    <property type="component" value="Unassembled WGS sequence"/>
</dbReference>
<evidence type="ECO:0000256" key="4">
    <source>
        <dbReference type="ARBA" id="ARBA00023125"/>
    </source>
</evidence>
<dbReference type="InterPro" id="IPR046938">
    <property type="entry name" value="DNA_clamp_sf"/>
</dbReference>
<feature type="domain" description="Proliferating cell nuclear antigen PCNA N-terminal" evidence="8">
    <location>
        <begin position="1"/>
        <end position="123"/>
    </location>
</feature>
<dbReference type="EMBL" id="WVUK01000065">
    <property type="protein sequence ID" value="KAF7488864.1"/>
    <property type="molecule type" value="Genomic_DNA"/>
</dbReference>
<gene>
    <name evidence="11" type="ORF">QR98_0028890</name>
    <name evidence="10" type="ORF">SSS_1846</name>
</gene>
<dbReference type="CDD" id="cd00577">
    <property type="entry name" value="PCNA"/>
    <property type="match status" value="1"/>
</dbReference>
<dbReference type="GO" id="GO:0030337">
    <property type="term" value="F:DNA polymerase processivity factor activity"/>
    <property type="evidence" value="ECO:0007669"/>
    <property type="project" value="InterPro"/>
</dbReference>
<dbReference type="EnsemblMetazoa" id="SSS_1846s_mrna">
    <property type="protein sequence ID" value="KAF7488864.1"/>
    <property type="gene ID" value="SSS_1846"/>
</dbReference>
<dbReference type="GO" id="GO:0006275">
    <property type="term" value="P:regulation of DNA replication"/>
    <property type="evidence" value="ECO:0007669"/>
    <property type="project" value="InterPro"/>
</dbReference>
<comment type="similarity">
    <text evidence="2 7">Belongs to the PCNA family.</text>
</comment>
<reference evidence="12" key="4">
    <citation type="submission" date="2022-06" db="UniProtKB">
        <authorList>
            <consortium name="EnsemblMetazoa"/>
        </authorList>
    </citation>
    <scope>IDENTIFICATION</scope>
</reference>
<keyword evidence="3 7" id="KW-0235">DNA replication</keyword>
<dbReference type="PANTHER" id="PTHR11352:SF0">
    <property type="entry name" value="PROLIFERATING CELL NUCLEAR ANTIGEN"/>
    <property type="match status" value="1"/>
</dbReference>
<dbReference type="GO" id="GO:0043626">
    <property type="term" value="C:PCNA complex"/>
    <property type="evidence" value="ECO:0007669"/>
    <property type="project" value="TreeGrafter"/>
</dbReference>
<dbReference type="HAMAP" id="MF_00317">
    <property type="entry name" value="DNApol_clamp_arch"/>
    <property type="match status" value="1"/>
</dbReference>
<evidence type="ECO:0000313" key="12">
    <source>
        <dbReference type="EnsemblMetazoa" id="KAF7488864.1"/>
    </source>
</evidence>
<dbReference type="PANTHER" id="PTHR11352">
    <property type="entry name" value="PROLIFERATING CELL NUCLEAR ANTIGEN"/>
    <property type="match status" value="1"/>
</dbReference>
<dbReference type="Gene3D" id="3.70.10.10">
    <property type="match status" value="1"/>
</dbReference>
<comment type="function">
    <text evidence="6">This protein is an auxiliary protein of DNA polymerase delta and is involved in the control of eukaryotic DNA replication by increasing the polymerase's processivity during elongation of the leading strand.</text>
</comment>
<accession>A0A131ZZY9</accession>
<dbReference type="VEuPathDB" id="VectorBase:SSCA004455"/>
<evidence type="ECO:0000256" key="6">
    <source>
        <dbReference type="RuleBase" id="RU000641"/>
    </source>
</evidence>
<evidence type="ECO:0000313" key="13">
    <source>
        <dbReference type="Proteomes" id="UP000070412"/>
    </source>
</evidence>
<dbReference type="InterPro" id="IPR000730">
    <property type="entry name" value="Pr_cel_nuc_antig"/>
</dbReference>
<dbReference type="GO" id="GO:0072702">
    <property type="term" value="P:response to methyl methanesulfonate"/>
    <property type="evidence" value="ECO:0007669"/>
    <property type="project" value="UniProtKB-ARBA"/>
</dbReference>
<sequence>MFEAKLQKGVLLKKILDAIKELVNEASWECTSSGMSLQAMDTSHVSLVAVNLNSDGFGKFRCDRNMVLGMNLVNLSKILKCAGNDDTITIKAADSDDKIQLIFEAPNEYEVSQYEIKLMNLDAEYLGIPDTNYNVTVKMPATKFQRICRDLSQIGDAVTISCTKSGVEFRASGDLGNGSITLNQNSSIDKPEEEVTIAMQEPLTQTFALKYLNQFTKATPLCVQVSLSLSPDVPLVVEYKVMNEDKDDPDGDIGNIRYYLAPKIDDSE</sequence>
<keyword evidence="4 7" id="KW-0238">DNA-binding</keyword>
<dbReference type="NCBIfam" id="TIGR00590">
    <property type="entry name" value="pcna"/>
    <property type="match status" value="1"/>
</dbReference>
<dbReference type="OrthoDB" id="534348at2759"/>
<evidence type="ECO:0000256" key="2">
    <source>
        <dbReference type="ARBA" id="ARBA00010462"/>
    </source>
</evidence>
<comment type="subcellular location">
    <subcellularLocation>
        <location evidence="1 6">Nucleus</location>
    </subcellularLocation>
</comment>
<dbReference type="PROSITE" id="PS01251">
    <property type="entry name" value="PCNA_1"/>
    <property type="match status" value="1"/>
</dbReference>
<evidence type="ECO:0000313" key="11">
    <source>
        <dbReference type="EMBL" id="KPM04442.1"/>
    </source>
</evidence>
<dbReference type="GO" id="GO:0003677">
    <property type="term" value="F:DNA binding"/>
    <property type="evidence" value="ECO:0007669"/>
    <property type="project" value="UniProtKB-KW"/>
</dbReference>
<dbReference type="InterPro" id="IPR022648">
    <property type="entry name" value="Pr_cel_nuc_antig_N"/>
</dbReference>
<dbReference type="FunFam" id="3.70.10.10:FF:000001">
    <property type="entry name" value="Proliferating cell nuclear antigen"/>
    <property type="match status" value="1"/>
</dbReference>
<evidence type="ECO:0000256" key="1">
    <source>
        <dbReference type="ARBA" id="ARBA00004123"/>
    </source>
</evidence>
<dbReference type="Pfam" id="PF02747">
    <property type="entry name" value="PCNA_C"/>
    <property type="match status" value="1"/>
</dbReference>
<dbReference type="SUPFAM" id="SSF55979">
    <property type="entry name" value="DNA clamp"/>
    <property type="match status" value="2"/>
</dbReference>
<evidence type="ECO:0000256" key="3">
    <source>
        <dbReference type="ARBA" id="ARBA00022705"/>
    </source>
</evidence>
<dbReference type="Pfam" id="PF00705">
    <property type="entry name" value="PCNA_N"/>
    <property type="match status" value="1"/>
</dbReference>
<dbReference type="PROSITE" id="PS00293">
    <property type="entry name" value="PCNA_2"/>
    <property type="match status" value="1"/>
</dbReference>
<dbReference type="GO" id="GO:0019985">
    <property type="term" value="P:translesion synthesis"/>
    <property type="evidence" value="ECO:0007669"/>
    <property type="project" value="TreeGrafter"/>
</dbReference>
<evidence type="ECO:0000256" key="5">
    <source>
        <dbReference type="ARBA" id="ARBA00023242"/>
    </source>
</evidence>
<dbReference type="GO" id="GO:0006272">
    <property type="term" value="P:leading strand elongation"/>
    <property type="evidence" value="ECO:0007669"/>
    <property type="project" value="TreeGrafter"/>
</dbReference>
<dbReference type="PRINTS" id="PR00339">
    <property type="entry name" value="PCNACYCLIN"/>
</dbReference>
<dbReference type="GO" id="GO:0006298">
    <property type="term" value="P:mismatch repair"/>
    <property type="evidence" value="ECO:0007669"/>
    <property type="project" value="TreeGrafter"/>
</dbReference>
<keyword evidence="5 6" id="KW-0539">Nucleus</keyword>
<feature type="domain" description="Proliferating cell nuclear antigen PCNA C-terminal" evidence="9">
    <location>
        <begin position="127"/>
        <end position="262"/>
    </location>
</feature>
<dbReference type="Proteomes" id="UP000070412">
    <property type="component" value="Unassembled WGS sequence"/>
</dbReference>
<evidence type="ECO:0000259" key="8">
    <source>
        <dbReference type="Pfam" id="PF00705"/>
    </source>
</evidence>
<dbReference type="InterPro" id="IPR022659">
    <property type="entry name" value="Pr_cel_nuc_antig_CS"/>
</dbReference>
<name>A0A131ZZY9_SARSC</name>
<reference evidence="11 14" key="1">
    <citation type="journal article" date="2015" name="Parasit. Vectors">
        <title>Draft genome of the scabies mite.</title>
        <authorList>
            <person name="Rider S.D.Jr."/>
            <person name="Morgan M.S."/>
            <person name="Arlian L.G."/>
        </authorList>
    </citation>
    <scope>NUCLEOTIDE SEQUENCE [LARGE SCALE GENOMIC DNA]</scope>
    <source>
        <strain evidence="11">Arlian Lab</strain>
    </source>
</reference>
<reference evidence="13" key="2">
    <citation type="journal article" date="2020" name="PLoS Negl. Trop. Dis.">
        <title>High-quality nuclear genome for Sarcoptes scabiei-A critical resource for a neglected parasite.</title>
        <authorList>
            <person name="Korhonen P.K."/>
            <person name="Gasser R.B."/>
            <person name="Ma G."/>
            <person name="Wang T."/>
            <person name="Stroehlein A.J."/>
            <person name="Young N.D."/>
            <person name="Ang C.S."/>
            <person name="Fernando D.D."/>
            <person name="Lu H.C."/>
            <person name="Taylor S."/>
            <person name="Reynolds S.L."/>
            <person name="Mofiz E."/>
            <person name="Najaraj S.H."/>
            <person name="Gowda H."/>
            <person name="Madugundu A."/>
            <person name="Renuse S."/>
            <person name="Holt D."/>
            <person name="Pandey A."/>
            <person name="Papenfuss A.T."/>
            <person name="Fischer K."/>
        </authorList>
    </citation>
    <scope>NUCLEOTIDE SEQUENCE [LARGE SCALE GENOMIC DNA]</scope>
</reference>
<protein>
    <recommendedName>
        <fullName evidence="6">DNA sliding clamp PCNA</fullName>
    </recommendedName>
</protein>
<reference evidence="10" key="3">
    <citation type="submission" date="2020-01" db="EMBL/GenBank/DDBJ databases">
        <authorList>
            <person name="Korhonen P.K.K."/>
            <person name="Guangxu M.G."/>
            <person name="Wang T.W."/>
            <person name="Stroehlein A.J.S."/>
            <person name="Young N.D."/>
            <person name="Ang C.-S.A."/>
            <person name="Fernando D.W.F."/>
            <person name="Lu H.L."/>
            <person name="Taylor S.T."/>
            <person name="Ehtesham M.E.M."/>
            <person name="Najaraj S.H.N."/>
            <person name="Harsha G.H.G."/>
            <person name="Madugundu A.M."/>
            <person name="Renuse S.R."/>
            <person name="Holt D.H."/>
            <person name="Pandey A.P."/>
            <person name="Papenfuss A.P."/>
            <person name="Gasser R.B.G."/>
            <person name="Fischer K.F."/>
        </authorList>
    </citation>
    <scope>NUCLEOTIDE SEQUENCE</scope>
    <source>
        <strain evidence="10">SSS_KF_BRIS2020</strain>
    </source>
</reference>
<dbReference type="InterPro" id="IPR022649">
    <property type="entry name" value="Pr_cel_nuc_antig_C"/>
</dbReference>
<evidence type="ECO:0000259" key="9">
    <source>
        <dbReference type="Pfam" id="PF02747"/>
    </source>
</evidence>
<dbReference type="GO" id="GO:0042542">
    <property type="term" value="P:response to hydrogen peroxide"/>
    <property type="evidence" value="ECO:0007669"/>
    <property type="project" value="UniProtKB-ARBA"/>
</dbReference>